<sequence>MRNKLLIGCLLLLGSVARAQDTTLLGRLGDSLQAESKPGPVTGTFKGIYFIQLQTNETVARGALNFEIQHRFGQLNSGAYNFFGLDNATLRLGLDYGLTDWWTIGVGRSSYLKTFDGYTKFKLWRQKESGGMPISVTLMGTISNYTQNFSDESYLDANYRTAYATQLILARKFRYFSLELVPTYIRSNLVPTTADKNDLFAVSGGARVRLTRRMSLDGEYNYLFPNQVNSTKVYNALSFAWEMETGGHVFQLVFTNAQSMVPTQFISQTTGNWGDGGIYFGFNIARNFNLTSHAKKSVKY</sequence>
<dbReference type="InterPro" id="IPR045916">
    <property type="entry name" value="DUF5777"/>
</dbReference>
<accession>A0A4R8DGW3</accession>
<gene>
    <name evidence="3" type="ORF">EDB95_4462</name>
</gene>
<evidence type="ECO:0000259" key="2">
    <source>
        <dbReference type="Pfam" id="PF19089"/>
    </source>
</evidence>
<comment type="caution">
    <text evidence="3">The sequence shown here is derived from an EMBL/GenBank/DDBJ whole genome shotgun (WGS) entry which is preliminary data.</text>
</comment>
<feature type="domain" description="DUF5777" evidence="2">
    <location>
        <begin position="45"/>
        <end position="288"/>
    </location>
</feature>
<dbReference type="AlphaFoldDB" id="A0A4R8DGW3"/>
<dbReference type="RefSeq" id="WP_133997403.1">
    <property type="nucleotide sequence ID" value="NZ_SODV01000002.1"/>
</dbReference>
<keyword evidence="4" id="KW-1185">Reference proteome</keyword>
<keyword evidence="1" id="KW-0732">Signal</keyword>
<feature type="signal peptide" evidence="1">
    <location>
        <begin position="1"/>
        <end position="19"/>
    </location>
</feature>
<proteinExistence type="predicted"/>
<evidence type="ECO:0000313" key="4">
    <source>
        <dbReference type="Proteomes" id="UP000294498"/>
    </source>
</evidence>
<organism evidence="3 4">
    <name type="scientific">Dinghuibacter silviterrae</name>
    <dbReference type="NCBI Taxonomy" id="1539049"/>
    <lineage>
        <taxon>Bacteria</taxon>
        <taxon>Pseudomonadati</taxon>
        <taxon>Bacteroidota</taxon>
        <taxon>Chitinophagia</taxon>
        <taxon>Chitinophagales</taxon>
        <taxon>Chitinophagaceae</taxon>
        <taxon>Dinghuibacter</taxon>
    </lineage>
</organism>
<reference evidence="3 4" key="1">
    <citation type="submission" date="2019-03" db="EMBL/GenBank/DDBJ databases">
        <title>Genomic Encyclopedia of Type Strains, Phase IV (KMG-IV): sequencing the most valuable type-strain genomes for metagenomic binning, comparative biology and taxonomic classification.</title>
        <authorList>
            <person name="Goeker M."/>
        </authorList>
    </citation>
    <scope>NUCLEOTIDE SEQUENCE [LARGE SCALE GENOMIC DNA]</scope>
    <source>
        <strain evidence="3 4">DSM 100059</strain>
    </source>
</reference>
<dbReference type="EMBL" id="SODV01000002">
    <property type="protein sequence ID" value="TDW96628.1"/>
    <property type="molecule type" value="Genomic_DNA"/>
</dbReference>
<dbReference type="Proteomes" id="UP000294498">
    <property type="component" value="Unassembled WGS sequence"/>
</dbReference>
<protein>
    <recommendedName>
        <fullName evidence="2">DUF5777 domain-containing protein</fullName>
    </recommendedName>
</protein>
<name>A0A4R8DGW3_9BACT</name>
<evidence type="ECO:0000313" key="3">
    <source>
        <dbReference type="EMBL" id="TDW96628.1"/>
    </source>
</evidence>
<dbReference type="Pfam" id="PF19089">
    <property type="entry name" value="DUF5777"/>
    <property type="match status" value="1"/>
</dbReference>
<dbReference type="OrthoDB" id="1117410at2"/>
<feature type="chain" id="PRO_5020835892" description="DUF5777 domain-containing protein" evidence="1">
    <location>
        <begin position="20"/>
        <end position="300"/>
    </location>
</feature>
<evidence type="ECO:0000256" key="1">
    <source>
        <dbReference type="SAM" id="SignalP"/>
    </source>
</evidence>